<dbReference type="Proteomes" id="UP001732700">
    <property type="component" value="Chromosome 7C"/>
</dbReference>
<organism evidence="1 2">
    <name type="scientific">Avena sativa</name>
    <name type="common">Oat</name>
    <dbReference type="NCBI Taxonomy" id="4498"/>
    <lineage>
        <taxon>Eukaryota</taxon>
        <taxon>Viridiplantae</taxon>
        <taxon>Streptophyta</taxon>
        <taxon>Embryophyta</taxon>
        <taxon>Tracheophyta</taxon>
        <taxon>Spermatophyta</taxon>
        <taxon>Magnoliopsida</taxon>
        <taxon>Liliopsida</taxon>
        <taxon>Poales</taxon>
        <taxon>Poaceae</taxon>
        <taxon>BOP clade</taxon>
        <taxon>Pooideae</taxon>
        <taxon>Poodae</taxon>
        <taxon>Poeae</taxon>
        <taxon>Poeae Chloroplast Group 1 (Aveneae type)</taxon>
        <taxon>Aveninae</taxon>
        <taxon>Avena</taxon>
    </lineage>
</organism>
<protein>
    <submittedName>
        <fullName evidence="1">Uncharacterized protein</fullName>
    </submittedName>
</protein>
<evidence type="ECO:0000313" key="1">
    <source>
        <dbReference type="EnsemblPlants" id="AVESA.00010b.r2.7CG0687120.1.CDS"/>
    </source>
</evidence>
<evidence type="ECO:0000313" key="2">
    <source>
        <dbReference type="Proteomes" id="UP001732700"/>
    </source>
</evidence>
<accession>A0ACD5ZXB7</accession>
<sequence length="380" mass="42686">MPVNESREFMDYLLVLRDRSPLNACLFNFSKFLEGDGHYVNLWIRYALLCQVRVLSVAFRDGFKCFSMARMPVISQNLTNLELASVQLNDKFLDFSSCPSLEELKMTKCSIPIEEIFSRSLKRLSIEECRFYDGDGARRLRISVPSLTSLQLIDADGKTPFLEDMPVLVKATVRFTRVCWDTVGEADPLDACSDISCECCYSCSDTPAEHDYCYDASCECCYGYDDNKDGSVVLKGLSAATDLKLIAEPGLIILERDLRRCPTFSKLKTLSLNEWCVTGGHSALICILQHTPVLENLSLQLLKVPDCIKPVKATYNLLEQSFASENLKIVEVACEEVDERVHNIMKSLSTYGISLDKINIRQTNKSSGCFNFVCTGFSSP</sequence>
<reference evidence="1" key="1">
    <citation type="submission" date="2021-05" db="EMBL/GenBank/DDBJ databases">
        <authorList>
            <person name="Scholz U."/>
            <person name="Mascher M."/>
            <person name="Fiebig A."/>
        </authorList>
    </citation>
    <scope>NUCLEOTIDE SEQUENCE [LARGE SCALE GENOMIC DNA]</scope>
</reference>
<reference evidence="1" key="2">
    <citation type="submission" date="2025-09" db="UniProtKB">
        <authorList>
            <consortium name="EnsemblPlants"/>
        </authorList>
    </citation>
    <scope>IDENTIFICATION</scope>
</reference>
<dbReference type="EnsemblPlants" id="AVESA.00010b.r2.7CG0687120.1">
    <property type="protein sequence ID" value="AVESA.00010b.r2.7CG0687120.1.CDS"/>
    <property type="gene ID" value="AVESA.00010b.r2.7CG0687120"/>
</dbReference>
<keyword evidence="2" id="KW-1185">Reference proteome</keyword>
<proteinExistence type="predicted"/>
<name>A0ACD5ZXB7_AVESA</name>